<dbReference type="InterPro" id="IPR050707">
    <property type="entry name" value="HTH_MetabolicPath_Reg"/>
</dbReference>
<evidence type="ECO:0000256" key="2">
    <source>
        <dbReference type="ARBA" id="ARBA00023125"/>
    </source>
</evidence>
<dbReference type="Gene3D" id="3.30.450.40">
    <property type="match status" value="1"/>
</dbReference>
<dbReference type="AlphaFoldDB" id="A0A5C1QQL4"/>
<dbReference type="InterPro" id="IPR014757">
    <property type="entry name" value="Tscrpt_reg_IclR_C"/>
</dbReference>
<proteinExistence type="predicted"/>
<dbReference type="Pfam" id="PF01614">
    <property type="entry name" value="IclR_C"/>
    <property type="match status" value="1"/>
</dbReference>
<keyword evidence="2" id="KW-0238">DNA-binding</keyword>
<dbReference type="GO" id="GO:0003700">
    <property type="term" value="F:DNA-binding transcription factor activity"/>
    <property type="evidence" value="ECO:0007669"/>
    <property type="project" value="TreeGrafter"/>
</dbReference>
<dbReference type="GO" id="GO:0045892">
    <property type="term" value="P:negative regulation of DNA-templated transcription"/>
    <property type="evidence" value="ECO:0007669"/>
    <property type="project" value="TreeGrafter"/>
</dbReference>
<dbReference type="KEGG" id="ock:EXM22_17315"/>
<dbReference type="Gene3D" id="1.10.10.10">
    <property type="entry name" value="Winged helix-like DNA-binding domain superfamily/Winged helix DNA-binding domain"/>
    <property type="match status" value="1"/>
</dbReference>
<evidence type="ECO:0000259" key="5">
    <source>
        <dbReference type="PROSITE" id="PS51078"/>
    </source>
</evidence>
<name>A0A5C1QQL4_9SPIO</name>
<keyword evidence="3" id="KW-0804">Transcription</keyword>
<dbReference type="Pfam" id="PF09339">
    <property type="entry name" value="HTH_IclR"/>
    <property type="match status" value="1"/>
</dbReference>
<dbReference type="CDD" id="cd00090">
    <property type="entry name" value="HTH_ARSR"/>
    <property type="match status" value="1"/>
</dbReference>
<reference evidence="6 7" key="1">
    <citation type="submission" date="2019-02" db="EMBL/GenBank/DDBJ databases">
        <title>Complete Genome Sequence and Methylome Analysis of free living Spirochaetas.</title>
        <authorList>
            <person name="Fomenkov A."/>
            <person name="Dubinina G."/>
            <person name="Leshcheva N."/>
            <person name="Mikheeva N."/>
            <person name="Grabovich M."/>
            <person name="Vincze T."/>
            <person name="Roberts R.J."/>
        </authorList>
    </citation>
    <scope>NUCLEOTIDE SEQUENCE [LARGE SCALE GENOMIC DNA]</scope>
    <source>
        <strain evidence="6 7">K2</strain>
    </source>
</reference>
<dbReference type="GO" id="GO:0003677">
    <property type="term" value="F:DNA binding"/>
    <property type="evidence" value="ECO:0007669"/>
    <property type="project" value="UniProtKB-KW"/>
</dbReference>
<dbReference type="RefSeq" id="WP_149487731.1">
    <property type="nucleotide sequence ID" value="NZ_CP036150.1"/>
</dbReference>
<dbReference type="OrthoDB" id="9791752at2"/>
<dbReference type="InterPro" id="IPR011991">
    <property type="entry name" value="ArsR-like_HTH"/>
</dbReference>
<gene>
    <name evidence="6" type="ORF">EXM22_17315</name>
</gene>
<evidence type="ECO:0000256" key="3">
    <source>
        <dbReference type="ARBA" id="ARBA00023163"/>
    </source>
</evidence>
<dbReference type="PROSITE" id="PS51077">
    <property type="entry name" value="HTH_ICLR"/>
    <property type="match status" value="1"/>
</dbReference>
<dbReference type="PANTHER" id="PTHR30136">
    <property type="entry name" value="HELIX-TURN-HELIX TRANSCRIPTIONAL REGULATOR, ICLR FAMILY"/>
    <property type="match status" value="1"/>
</dbReference>
<dbReference type="SUPFAM" id="SSF55781">
    <property type="entry name" value="GAF domain-like"/>
    <property type="match status" value="1"/>
</dbReference>
<dbReference type="InterPro" id="IPR029016">
    <property type="entry name" value="GAF-like_dom_sf"/>
</dbReference>
<feature type="domain" description="HTH iclR-type" evidence="4">
    <location>
        <begin position="8"/>
        <end position="70"/>
    </location>
</feature>
<keyword evidence="7" id="KW-1185">Reference proteome</keyword>
<evidence type="ECO:0000313" key="6">
    <source>
        <dbReference type="EMBL" id="QEN09658.1"/>
    </source>
</evidence>
<evidence type="ECO:0000313" key="7">
    <source>
        <dbReference type="Proteomes" id="UP000324209"/>
    </source>
</evidence>
<evidence type="ECO:0000259" key="4">
    <source>
        <dbReference type="PROSITE" id="PS51077"/>
    </source>
</evidence>
<dbReference type="Proteomes" id="UP000324209">
    <property type="component" value="Chromosome"/>
</dbReference>
<feature type="domain" description="IclR-ED" evidence="5">
    <location>
        <begin position="71"/>
        <end position="258"/>
    </location>
</feature>
<organism evidence="6 7">
    <name type="scientific">Oceanispirochaeta crateris</name>
    <dbReference type="NCBI Taxonomy" id="2518645"/>
    <lineage>
        <taxon>Bacteria</taxon>
        <taxon>Pseudomonadati</taxon>
        <taxon>Spirochaetota</taxon>
        <taxon>Spirochaetia</taxon>
        <taxon>Spirochaetales</taxon>
        <taxon>Spirochaetaceae</taxon>
        <taxon>Oceanispirochaeta</taxon>
    </lineage>
</organism>
<dbReference type="InterPro" id="IPR036390">
    <property type="entry name" value="WH_DNA-bd_sf"/>
</dbReference>
<dbReference type="InterPro" id="IPR036388">
    <property type="entry name" value="WH-like_DNA-bd_sf"/>
</dbReference>
<dbReference type="PANTHER" id="PTHR30136:SF7">
    <property type="entry name" value="HTH-TYPE TRANSCRIPTIONAL REGULATOR KDGR-RELATED"/>
    <property type="match status" value="1"/>
</dbReference>
<accession>A0A5C1QQL4</accession>
<keyword evidence="1" id="KW-0805">Transcription regulation</keyword>
<protein>
    <submittedName>
        <fullName evidence="6">IclR family transcriptional regulator</fullName>
    </submittedName>
</protein>
<sequence>MEQIETKLNTIGKAIAIIEIIQQTNRPMSIKEIAENLDMNKSSIHHHMKTLTEFGYLQKDGESRKYDIGLGLVRAGQSYLQRLDVRERGHYFLEQLSRKLSETVHMLVLDHNEVVYVDKVDVNHQPGALTCSSFIGHRTDVYSTAAGKVLMAHLERGDLREILRSVKMRSITEYTITDCDRYLEELVKVKQQGYSLDLQEHALGLQCIAVPVMNLHSQCVAAISVSCPVSIISREDLEDEILKQLKETGLQISRTMGYIPEQRNKGTN</sequence>
<evidence type="ECO:0000256" key="1">
    <source>
        <dbReference type="ARBA" id="ARBA00023015"/>
    </source>
</evidence>
<dbReference type="InterPro" id="IPR005471">
    <property type="entry name" value="Tscrpt_reg_IclR_N"/>
</dbReference>
<dbReference type="SMART" id="SM00346">
    <property type="entry name" value="HTH_ICLR"/>
    <property type="match status" value="1"/>
</dbReference>
<dbReference type="PROSITE" id="PS51078">
    <property type="entry name" value="ICLR_ED"/>
    <property type="match status" value="1"/>
</dbReference>
<dbReference type="EMBL" id="CP036150">
    <property type="protein sequence ID" value="QEN09658.1"/>
    <property type="molecule type" value="Genomic_DNA"/>
</dbReference>
<dbReference type="SUPFAM" id="SSF46785">
    <property type="entry name" value="Winged helix' DNA-binding domain"/>
    <property type="match status" value="1"/>
</dbReference>